<sequence length="74" mass="8186">MNIKIGFTESARELSFVTNEDKSSVEQRLRDAMANGDATIEFTDEKGRQFIIRQAAISYVEVGASNNRPVGFAS</sequence>
<organism evidence="1 2">
    <name type="scientific">Corynebacterium pyruviciproducens</name>
    <dbReference type="NCBI Taxonomy" id="598660"/>
    <lineage>
        <taxon>Bacteria</taxon>
        <taxon>Bacillati</taxon>
        <taxon>Actinomycetota</taxon>
        <taxon>Actinomycetes</taxon>
        <taxon>Mycobacteriales</taxon>
        <taxon>Corynebacteriaceae</taxon>
        <taxon>Corynebacterium</taxon>
    </lineage>
</organism>
<dbReference type="EMBL" id="CP136958">
    <property type="protein sequence ID" value="WOT01429.1"/>
    <property type="molecule type" value="Genomic_DNA"/>
</dbReference>
<name>A0AAF1BRP5_9CORY</name>
<accession>A0AAF1BRP5</accession>
<reference evidence="1" key="2">
    <citation type="submission" date="2023-10" db="EMBL/GenBank/DDBJ databases">
        <authorList>
            <person name="Choi B."/>
        </authorList>
    </citation>
    <scope>NUCLEOTIDE SEQUENCE</scope>
    <source>
        <strain evidence="1">UMB0763</strain>
    </source>
</reference>
<gene>
    <name evidence="1" type="ORF">CYJ47_09135</name>
</gene>
<reference evidence="1" key="1">
    <citation type="submission" date="2017-12" db="EMBL/GenBank/DDBJ databases">
        <authorList>
            <person name="Thomas-White K."/>
            <person name="Wolfe A.J."/>
        </authorList>
    </citation>
    <scope>NUCLEOTIDE SEQUENCE</scope>
    <source>
        <strain evidence="1">UMB0763</strain>
    </source>
</reference>
<dbReference type="InterPro" id="IPR021456">
    <property type="entry name" value="DUF3107"/>
</dbReference>
<evidence type="ECO:0000313" key="1">
    <source>
        <dbReference type="EMBL" id="WOT01429.1"/>
    </source>
</evidence>
<dbReference type="KEGG" id="cpyr:CYJ47_09135"/>
<dbReference type="AlphaFoldDB" id="A0AAF1BRP5"/>
<dbReference type="Proteomes" id="UP000234560">
    <property type="component" value="Chromosome"/>
</dbReference>
<protein>
    <submittedName>
        <fullName evidence="1">DUF3107 domain-containing protein</fullName>
    </submittedName>
</protein>
<evidence type="ECO:0000313" key="2">
    <source>
        <dbReference type="Proteomes" id="UP000234560"/>
    </source>
</evidence>
<proteinExistence type="predicted"/>
<dbReference type="RefSeq" id="WP_016458789.1">
    <property type="nucleotide sequence ID" value="NZ_CAMIHY010000024.1"/>
</dbReference>
<dbReference type="Pfam" id="PF11305">
    <property type="entry name" value="DUF3107"/>
    <property type="match status" value="1"/>
</dbReference>